<reference evidence="4 5" key="1">
    <citation type="journal article" date="2020" name="Microbiol. Resour. Announc.">
        <title>Complete genome sequence of Pseudomonas otitidis strain MrB4, isolated from Lake Biwa in Japan.</title>
        <authorList>
            <person name="Miyazaki K."/>
            <person name="Hase E."/>
            <person name="Maruya T."/>
        </authorList>
    </citation>
    <scope>NUCLEOTIDE SEQUENCE [LARGE SCALE GENOMIC DNA]</scope>
    <source>
        <strain evidence="4 5">MrB4</strain>
    </source>
</reference>
<dbReference type="SUPFAM" id="SSF55729">
    <property type="entry name" value="Acyl-CoA N-acyltransferases (Nat)"/>
    <property type="match status" value="1"/>
</dbReference>
<dbReference type="InterPro" id="IPR050832">
    <property type="entry name" value="Bact_Acetyltransf"/>
</dbReference>
<dbReference type="InterPro" id="IPR016181">
    <property type="entry name" value="Acyl_CoA_acyltransferase"/>
</dbReference>
<evidence type="ECO:0000256" key="1">
    <source>
        <dbReference type="ARBA" id="ARBA00022679"/>
    </source>
</evidence>
<evidence type="ECO:0000313" key="5">
    <source>
        <dbReference type="Proteomes" id="UP000501237"/>
    </source>
</evidence>
<dbReference type="GO" id="GO:0016747">
    <property type="term" value="F:acyltransferase activity, transferring groups other than amino-acyl groups"/>
    <property type="evidence" value="ECO:0007669"/>
    <property type="project" value="InterPro"/>
</dbReference>
<dbReference type="CDD" id="cd04301">
    <property type="entry name" value="NAT_SF"/>
    <property type="match status" value="1"/>
</dbReference>
<dbReference type="RefSeq" id="WP_172434411.1">
    <property type="nucleotide sequence ID" value="NZ_AP022642.1"/>
</dbReference>
<proteinExistence type="predicted"/>
<evidence type="ECO:0000256" key="2">
    <source>
        <dbReference type="ARBA" id="ARBA00023315"/>
    </source>
</evidence>
<feature type="domain" description="N-acetyltransferase" evidence="3">
    <location>
        <begin position="9"/>
        <end position="182"/>
    </location>
</feature>
<dbReference type="Pfam" id="PF00583">
    <property type="entry name" value="Acetyltransf_1"/>
    <property type="match status" value="1"/>
</dbReference>
<dbReference type="KEGG" id="poj:PtoMrB4_42300"/>
<dbReference type="PROSITE" id="PS51186">
    <property type="entry name" value="GNAT"/>
    <property type="match status" value="1"/>
</dbReference>
<dbReference type="GeneID" id="57399446"/>
<name>A0A679GHY1_9GAMM</name>
<organism evidence="4 5">
    <name type="scientific">Metapseudomonas otitidis</name>
    <dbReference type="NCBI Taxonomy" id="319939"/>
    <lineage>
        <taxon>Bacteria</taxon>
        <taxon>Pseudomonadati</taxon>
        <taxon>Pseudomonadota</taxon>
        <taxon>Gammaproteobacteria</taxon>
        <taxon>Pseudomonadales</taxon>
        <taxon>Pseudomonadaceae</taxon>
        <taxon>Metapseudomonas</taxon>
    </lineage>
</organism>
<keyword evidence="2" id="KW-0012">Acyltransferase</keyword>
<sequence>MSSPPDITLHTSPVADSDLDFVFSFERRQLVDRVIRLQAGRAVESADPFIDDWSPAERQEVKDTLRAALANGGMVCLATCKGRVVGFACVDGAPVDPGGRYHPLREFHVEASERGRGIGRLLFACCLEEARRKGFQHLYVSSHSARETVLFYQRQGCVDAQWLWPEQVEREPFDYPMEYEVGR</sequence>
<dbReference type="EMBL" id="AP022642">
    <property type="protein sequence ID" value="BCA30253.1"/>
    <property type="molecule type" value="Genomic_DNA"/>
</dbReference>
<dbReference type="AlphaFoldDB" id="A0A679GHY1"/>
<dbReference type="Proteomes" id="UP000501237">
    <property type="component" value="Chromosome"/>
</dbReference>
<evidence type="ECO:0000259" key="3">
    <source>
        <dbReference type="PROSITE" id="PS51186"/>
    </source>
</evidence>
<accession>A0A679GHY1</accession>
<protein>
    <recommendedName>
        <fullName evidence="3">N-acetyltransferase domain-containing protein</fullName>
    </recommendedName>
</protein>
<evidence type="ECO:0000313" key="4">
    <source>
        <dbReference type="EMBL" id="BCA30253.1"/>
    </source>
</evidence>
<dbReference type="InterPro" id="IPR000182">
    <property type="entry name" value="GNAT_dom"/>
</dbReference>
<dbReference type="PANTHER" id="PTHR43877">
    <property type="entry name" value="AMINOALKYLPHOSPHONATE N-ACETYLTRANSFERASE-RELATED-RELATED"/>
    <property type="match status" value="1"/>
</dbReference>
<keyword evidence="1" id="KW-0808">Transferase</keyword>
<dbReference type="Gene3D" id="3.40.630.30">
    <property type="match status" value="1"/>
</dbReference>
<gene>
    <name evidence="4" type="ORF">PtoMrB4_42300</name>
</gene>